<dbReference type="SUPFAM" id="SSF55797">
    <property type="entry name" value="PR-1-like"/>
    <property type="match status" value="1"/>
</dbReference>
<dbReference type="GO" id="GO:0005576">
    <property type="term" value="C:extracellular region"/>
    <property type="evidence" value="ECO:0007669"/>
    <property type="project" value="InterPro"/>
</dbReference>
<dbReference type="Gene3D" id="3.40.33.10">
    <property type="entry name" value="CAP"/>
    <property type="match status" value="1"/>
</dbReference>
<evidence type="ECO:0000259" key="11">
    <source>
        <dbReference type="SMART" id="SM00198"/>
    </source>
</evidence>
<dbReference type="InterPro" id="IPR001283">
    <property type="entry name" value="CRISP-related"/>
</dbReference>
<comment type="subunit">
    <text evidence="7">Homodimer. Interacts with CAV1.</text>
</comment>
<dbReference type="InterPro" id="IPR018244">
    <property type="entry name" value="Allrgn_V5/Tpx1_CS"/>
</dbReference>
<protein>
    <recommendedName>
        <fullName evidence="8">Golgi-associated plant pathogenesis-related protein 1</fullName>
    </recommendedName>
    <alternativeName>
        <fullName evidence="9">Glioma pathogenesis-related protein 2</fullName>
    </alternativeName>
</protein>
<feature type="domain" description="SCP" evidence="11">
    <location>
        <begin position="25"/>
        <end position="148"/>
    </location>
</feature>
<evidence type="ECO:0000256" key="2">
    <source>
        <dbReference type="ARBA" id="ARBA00023034"/>
    </source>
</evidence>
<evidence type="ECO:0000313" key="13">
    <source>
        <dbReference type="Proteomes" id="UP001209540"/>
    </source>
</evidence>
<dbReference type="Pfam" id="PF00188">
    <property type="entry name" value="CAP"/>
    <property type="match status" value="1"/>
</dbReference>
<organism evidence="12 13">
    <name type="scientific">Phascolomyces articulosus</name>
    <dbReference type="NCBI Taxonomy" id="60185"/>
    <lineage>
        <taxon>Eukaryota</taxon>
        <taxon>Fungi</taxon>
        <taxon>Fungi incertae sedis</taxon>
        <taxon>Mucoromycota</taxon>
        <taxon>Mucoromycotina</taxon>
        <taxon>Mucoromycetes</taxon>
        <taxon>Mucorales</taxon>
        <taxon>Lichtheimiaceae</taxon>
        <taxon>Phascolomyces</taxon>
    </lineage>
</organism>
<keyword evidence="2" id="KW-0333">Golgi apparatus</keyword>
<evidence type="ECO:0000256" key="4">
    <source>
        <dbReference type="ARBA" id="ARBA00023136"/>
    </source>
</evidence>
<gene>
    <name evidence="12" type="ORF">BDA99DRAFT_471145</name>
</gene>
<feature type="signal peptide" evidence="10">
    <location>
        <begin position="1"/>
        <end position="21"/>
    </location>
</feature>
<dbReference type="AlphaFoldDB" id="A0AAD5P8A5"/>
<evidence type="ECO:0000256" key="8">
    <source>
        <dbReference type="ARBA" id="ARBA00069728"/>
    </source>
</evidence>
<comment type="subcellular location">
    <subcellularLocation>
        <location evidence="6">Golgi apparatus membrane</location>
        <topology evidence="6">Lipid-anchor</topology>
    </subcellularLocation>
</comment>
<dbReference type="EMBL" id="JAIXMP010000042">
    <property type="protein sequence ID" value="KAI9247450.1"/>
    <property type="molecule type" value="Genomic_DNA"/>
</dbReference>
<evidence type="ECO:0000256" key="10">
    <source>
        <dbReference type="SAM" id="SignalP"/>
    </source>
</evidence>
<evidence type="ECO:0000256" key="5">
    <source>
        <dbReference type="ARBA" id="ARBA00023288"/>
    </source>
</evidence>
<evidence type="ECO:0000256" key="9">
    <source>
        <dbReference type="ARBA" id="ARBA00075475"/>
    </source>
</evidence>
<keyword evidence="1" id="KW-0519">Myristate</keyword>
<sequence length="162" mass="18144">MRPIPFIFTILFLAFIQVSQAISQATAKNALKVHNQYRKLHGAPALRWNSTLESYAQKWSNKCKFQHTQGPYGENLAWGYGNYPAAIKAWYNEEKQYNYNNPGFTAGTGHFTAMVWKSTTDVGCGIKKCDGGAPMYTCSYWPAGNIVSADNAYFKANVLPPK</sequence>
<accession>A0AAD5P8A5</accession>
<dbReference type="SMART" id="SM00198">
    <property type="entry name" value="SCP"/>
    <property type="match status" value="1"/>
</dbReference>
<keyword evidence="3" id="KW-0175">Coiled coil</keyword>
<comment type="caution">
    <text evidence="12">The sequence shown here is derived from an EMBL/GenBank/DDBJ whole genome shotgun (WGS) entry which is preliminary data.</text>
</comment>
<dbReference type="PROSITE" id="PS01009">
    <property type="entry name" value="CRISP_1"/>
    <property type="match status" value="1"/>
</dbReference>
<keyword evidence="13" id="KW-1185">Reference proteome</keyword>
<keyword evidence="5" id="KW-0449">Lipoprotein</keyword>
<reference evidence="12" key="2">
    <citation type="submission" date="2023-02" db="EMBL/GenBank/DDBJ databases">
        <authorList>
            <consortium name="DOE Joint Genome Institute"/>
            <person name="Mondo S.J."/>
            <person name="Chang Y."/>
            <person name="Wang Y."/>
            <person name="Ahrendt S."/>
            <person name="Andreopoulos W."/>
            <person name="Barry K."/>
            <person name="Beard J."/>
            <person name="Benny G.L."/>
            <person name="Blankenship S."/>
            <person name="Bonito G."/>
            <person name="Cuomo C."/>
            <person name="Desiro A."/>
            <person name="Gervers K.A."/>
            <person name="Hundley H."/>
            <person name="Kuo A."/>
            <person name="LaButti K."/>
            <person name="Lang B.F."/>
            <person name="Lipzen A."/>
            <person name="O'Donnell K."/>
            <person name="Pangilinan J."/>
            <person name="Reynolds N."/>
            <person name="Sandor L."/>
            <person name="Smith M.W."/>
            <person name="Tsang A."/>
            <person name="Grigoriev I.V."/>
            <person name="Stajich J.E."/>
            <person name="Spatafora J.W."/>
        </authorList>
    </citation>
    <scope>NUCLEOTIDE SEQUENCE</scope>
    <source>
        <strain evidence="12">RSA 2281</strain>
    </source>
</reference>
<keyword evidence="10" id="KW-0732">Signal</keyword>
<proteinExistence type="predicted"/>
<dbReference type="InterPro" id="IPR035940">
    <property type="entry name" value="CAP_sf"/>
</dbReference>
<name>A0AAD5P8A5_9FUNG</name>
<evidence type="ECO:0000256" key="1">
    <source>
        <dbReference type="ARBA" id="ARBA00022707"/>
    </source>
</evidence>
<dbReference type="PANTHER" id="PTHR10334">
    <property type="entry name" value="CYSTEINE-RICH SECRETORY PROTEIN-RELATED"/>
    <property type="match status" value="1"/>
</dbReference>
<dbReference type="InterPro" id="IPR014044">
    <property type="entry name" value="CAP_dom"/>
</dbReference>
<evidence type="ECO:0000256" key="7">
    <source>
        <dbReference type="ARBA" id="ARBA00063947"/>
    </source>
</evidence>
<dbReference type="PROSITE" id="PS01010">
    <property type="entry name" value="CRISP_2"/>
    <property type="match status" value="1"/>
</dbReference>
<feature type="chain" id="PRO_5042152733" description="Golgi-associated plant pathogenesis-related protein 1" evidence="10">
    <location>
        <begin position="22"/>
        <end position="162"/>
    </location>
</feature>
<keyword evidence="4" id="KW-0472">Membrane</keyword>
<dbReference type="Proteomes" id="UP001209540">
    <property type="component" value="Unassembled WGS sequence"/>
</dbReference>
<reference evidence="12" key="1">
    <citation type="journal article" date="2022" name="IScience">
        <title>Evolution of zygomycete secretomes and the origins of terrestrial fungal ecologies.</title>
        <authorList>
            <person name="Chang Y."/>
            <person name="Wang Y."/>
            <person name="Mondo S."/>
            <person name="Ahrendt S."/>
            <person name="Andreopoulos W."/>
            <person name="Barry K."/>
            <person name="Beard J."/>
            <person name="Benny G.L."/>
            <person name="Blankenship S."/>
            <person name="Bonito G."/>
            <person name="Cuomo C."/>
            <person name="Desiro A."/>
            <person name="Gervers K.A."/>
            <person name="Hundley H."/>
            <person name="Kuo A."/>
            <person name="LaButti K."/>
            <person name="Lang B.F."/>
            <person name="Lipzen A."/>
            <person name="O'Donnell K."/>
            <person name="Pangilinan J."/>
            <person name="Reynolds N."/>
            <person name="Sandor L."/>
            <person name="Smith M.E."/>
            <person name="Tsang A."/>
            <person name="Grigoriev I.V."/>
            <person name="Stajich J.E."/>
            <person name="Spatafora J.W."/>
        </authorList>
    </citation>
    <scope>NUCLEOTIDE SEQUENCE</scope>
    <source>
        <strain evidence="12">RSA 2281</strain>
    </source>
</reference>
<dbReference type="FunFam" id="3.40.33.10:FF:000015">
    <property type="entry name" value="Golgi-associated plant pathogenesis-related protein 1"/>
    <property type="match status" value="1"/>
</dbReference>
<dbReference type="PRINTS" id="PR00837">
    <property type="entry name" value="V5TPXLIKE"/>
</dbReference>
<evidence type="ECO:0000256" key="6">
    <source>
        <dbReference type="ARBA" id="ARBA00037794"/>
    </source>
</evidence>
<evidence type="ECO:0000256" key="3">
    <source>
        <dbReference type="ARBA" id="ARBA00023054"/>
    </source>
</evidence>
<evidence type="ECO:0000313" key="12">
    <source>
        <dbReference type="EMBL" id="KAI9247450.1"/>
    </source>
</evidence>
<dbReference type="GO" id="GO:0000139">
    <property type="term" value="C:Golgi membrane"/>
    <property type="evidence" value="ECO:0007669"/>
    <property type="project" value="UniProtKB-SubCell"/>
</dbReference>